<reference evidence="1 2" key="1">
    <citation type="journal article" date="2019" name="Genome Biol. Evol.">
        <title>Insights into the evolution of the New World diploid cottons (Gossypium, subgenus Houzingenia) based on genome sequencing.</title>
        <authorList>
            <person name="Grover C.E."/>
            <person name="Arick M.A. 2nd"/>
            <person name="Thrash A."/>
            <person name="Conover J.L."/>
            <person name="Sanders W.S."/>
            <person name="Peterson D.G."/>
            <person name="Frelichowski J.E."/>
            <person name="Scheffler J.A."/>
            <person name="Scheffler B.E."/>
            <person name="Wendel J.F."/>
        </authorList>
    </citation>
    <scope>NUCLEOTIDE SEQUENCE [LARGE SCALE GENOMIC DNA]</scope>
    <source>
        <strain evidence="1">0</strain>
        <tissue evidence="1">Leaf</tissue>
    </source>
</reference>
<dbReference type="AlphaFoldDB" id="A0A7J9I8Q1"/>
<keyword evidence="2" id="KW-1185">Reference proteome</keyword>
<dbReference type="OrthoDB" id="1430424at2759"/>
<name>A0A7J9I8Q1_9ROSI</name>
<dbReference type="EMBL" id="JABFAD010231794">
    <property type="protein sequence ID" value="MBA0818213.1"/>
    <property type="molecule type" value="Genomic_DNA"/>
</dbReference>
<evidence type="ECO:0000313" key="2">
    <source>
        <dbReference type="Proteomes" id="UP000593560"/>
    </source>
</evidence>
<organism evidence="1 2">
    <name type="scientific">Gossypium harknessii</name>
    <dbReference type="NCBI Taxonomy" id="34285"/>
    <lineage>
        <taxon>Eukaryota</taxon>
        <taxon>Viridiplantae</taxon>
        <taxon>Streptophyta</taxon>
        <taxon>Embryophyta</taxon>
        <taxon>Tracheophyta</taxon>
        <taxon>Spermatophyta</taxon>
        <taxon>Magnoliopsida</taxon>
        <taxon>eudicotyledons</taxon>
        <taxon>Gunneridae</taxon>
        <taxon>Pentapetalae</taxon>
        <taxon>rosids</taxon>
        <taxon>malvids</taxon>
        <taxon>Malvales</taxon>
        <taxon>Malvaceae</taxon>
        <taxon>Malvoideae</taxon>
        <taxon>Gossypium</taxon>
    </lineage>
</organism>
<accession>A0A7J9I8Q1</accession>
<comment type="caution">
    <text evidence="1">The sequence shown here is derived from an EMBL/GenBank/DDBJ whole genome shotgun (WGS) entry which is preliminary data.</text>
</comment>
<evidence type="ECO:0000313" key="1">
    <source>
        <dbReference type="EMBL" id="MBA0818213.1"/>
    </source>
</evidence>
<protein>
    <submittedName>
        <fullName evidence="1">Uncharacterized protein</fullName>
    </submittedName>
</protein>
<dbReference type="Proteomes" id="UP000593560">
    <property type="component" value="Unassembled WGS sequence"/>
</dbReference>
<proteinExistence type="predicted"/>
<sequence length="67" mass="8065">MEKRFLDKVEDNAAVRIWAETMQQEKGDSLTEGWIWYLLWKSTRLCSVARIFKLTRFIPELPTFQRS</sequence>
<gene>
    <name evidence="1" type="ORF">Gohar_021383</name>
</gene>